<organism evidence="13 14">
    <name type="scientific">Fodinibius salipaludis</name>
    <dbReference type="NCBI Taxonomy" id="2032627"/>
    <lineage>
        <taxon>Bacteria</taxon>
        <taxon>Pseudomonadati</taxon>
        <taxon>Balneolota</taxon>
        <taxon>Balneolia</taxon>
        <taxon>Balneolales</taxon>
        <taxon>Balneolaceae</taxon>
        <taxon>Fodinibius</taxon>
    </lineage>
</organism>
<feature type="region of interest" description="Disordered" evidence="10">
    <location>
        <begin position="273"/>
        <end position="294"/>
    </location>
</feature>
<feature type="domain" description="TonB-dependent receptor plug" evidence="12">
    <location>
        <begin position="121"/>
        <end position="225"/>
    </location>
</feature>
<reference evidence="13 14" key="1">
    <citation type="submission" date="2017-08" db="EMBL/GenBank/DDBJ databases">
        <title>Aliifodinibius alkalisoli sp. nov., isolated from saline alkaline soil.</title>
        <authorList>
            <person name="Liu D."/>
            <person name="Zhang G."/>
        </authorList>
    </citation>
    <scope>NUCLEOTIDE SEQUENCE [LARGE SCALE GENOMIC DNA]</scope>
    <source>
        <strain evidence="13 14">WN023</strain>
    </source>
</reference>
<comment type="subcellular location">
    <subcellularLocation>
        <location evidence="1 8">Cell outer membrane</location>
        <topology evidence="1 8">Multi-pass membrane protein</topology>
    </subcellularLocation>
</comment>
<dbReference type="RefSeq" id="WP_095605118.1">
    <property type="nucleotide sequence ID" value="NZ_NSKE01000001.1"/>
</dbReference>
<dbReference type="InterPro" id="IPR037066">
    <property type="entry name" value="Plug_dom_sf"/>
</dbReference>
<evidence type="ECO:0000256" key="8">
    <source>
        <dbReference type="PROSITE-ProRule" id="PRU01360"/>
    </source>
</evidence>
<evidence type="ECO:0000256" key="10">
    <source>
        <dbReference type="SAM" id="MobiDB-lite"/>
    </source>
</evidence>
<dbReference type="SUPFAM" id="SSF56935">
    <property type="entry name" value="Porins"/>
    <property type="match status" value="1"/>
</dbReference>
<dbReference type="PROSITE" id="PS52016">
    <property type="entry name" value="TONB_DEPENDENT_REC_3"/>
    <property type="match status" value="1"/>
</dbReference>
<feature type="domain" description="TonB-dependent receptor-like beta-barrel" evidence="11">
    <location>
        <begin position="448"/>
        <end position="772"/>
    </location>
</feature>
<keyword evidence="5 9" id="KW-0798">TonB box</keyword>
<dbReference type="InterPro" id="IPR039426">
    <property type="entry name" value="TonB-dep_rcpt-like"/>
</dbReference>
<comment type="similarity">
    <text evidence="8 9">Belongs to the TonB-dependent receptor family.</text>
</comment>
<dbReference type="InterPro" id="IPR023997">
    <property type="entry name" value="TonB-dep_OMP_SusC/RagA_CS"/>
</dbReference>
<dbReference type="OrthoDB" id="9768177at2"/>
<dbReference type="Pfam" id="PF13715">
    <property type="entry name" value="CarbopepD_reg_2"/>
    <property type="match status" value="1"/>
</dbReference>
<dbReference type="AlphaFoldDB" id="A0A2A2GFV7"/>
<sequence>MKSHLHIKIVSMLAVFIVFFSVDTLAQHEVSGMVIDASTSEPLPAVNILVKGTTRGTTSDTNGQYELPVESSTDTLVFSYVGYESQEVPIQGRSEINVSLQAKAFVGEDLVVVGYGTQQREDVTGSISQVSSEEIEKYSTTDPSGVLRGRVPGLQVKSDGEPGAAPNIQIRGVGTFGNSQPLYVIDGVPVGTSIRDFNPNNIASIEVLKDASAAAIYGSRAANGVVLITTETGTKDTPLQVNYSGTFGVSEIWQDIPVTERENYQMLSNEGQINAGETLNPGNDPNHPNFVDDVNTDWQEEGLKTGQRMNHTLKFSGGGDYTTYNVSLDYVDDRGTLVGHGPDYKRYSARLNTTMEKGIFEFGQNFYYTHTDEKALNYNTNVLTGGRPPMIVDLNIAVPTLKVYDESNIGGCAGTKSDVHNVIVLNVPCTNQLLEGVTNVDRSFASGYAQANILDQDDQALTYKLNVSYDRTNVRNFNWVPEFEMGFFFNNTSARLNDGQDIYTTAVVENTLTYEKVFADRHDVTALIGQTYQKGSSVLRNGYSEAYGQPYFPVLDNGSNKTASGEEYENALASYFSRLNYNYDDRYLLTATIRRDGSSRFAPENRYGNFPSASVGWNLHNEEFIPLPDFISELKLRASYGKLGNQNIDDYLYSSTVNPGVVYNFDGSKVIGSIQTQITDSGIKWETKTTKNIGVDASFLDRTIDFSAEYYESVTSDILVGVPIPLSVGANNDPTVNAGELQNTGLEFSATYRKSRGDFTFEITANLSTLRNEVLALGGNDEPISGVGTRTEVGGEVGRHYGYVADGIFQSQDEIDDHAFQNAGTAPGDLRFKDLNDDGIINDEDRTYLGSGLPSINYGLNFAGEYKNFDFTIFASGMGDYLIHSRMYRTLMATSDYMNYHTDMLDRWTPENTNTDVPRRIVGDPNNNNRNSDRAGWLQDGTHLRINTLQLGYTLPENLIDYLSIRNARIYVNAQNVYTFTAYKGYNPDFTSGVFEPGYNNGSYPVPRTLTVGVDIGF</sequence>
<evidence type="ECO:0000256" key="2">
    <source>
        <dbReference type="ARBA" id="ARBA00022448"/>
    </source>
</evidence>
<dbReference type="Gene3D" id="2.40.170.20">
    <property type="entry name" value="TonB-dependent receptor, beta-barrel domain"/>
    <property type="match status" value="1"/>
</dbReference>
<keyword evidence="3 8" id="KW-1134">Transmembrane beta strand</keyword>
<proteinExistence type="inferred from homology"/>
<evidence type="ECO:0000256" key="1">
    <source>
        <dbReference type="ARBA" id="ARBA00004571"/>
    </source>
</evidence>
<gene>
    <name evidence="13" type="ORF">CK503_02130</name>
</gene>
<keyword evidence="7 8" id="KW-0998">Cell outer membrane</keyword>
<comment type="caution">
    <text evidence="13">The sequence shown here is derived from an EMBL/GenBank/DDBJ whole genome shotgun (WGS) entry which is preliminary data.</text>
</comment>
<evidence type="ECO:0000256" key="9">
    <source>
        <dbReference type="RuleBase" id="RU003357"/>
    </source>
</evidence>
<feature type="compositionally biased region" description="Polar residues" evidence="10">
    <location>
        <begin position="273"/>
        <end position="283"/>
    </location>
</feature>
<dbReference type="InterPro" id="IPR012910">
    <property type="entry name" value="Plug_dom"/>
</dbReference>
<accession>A0A2A2GFV7</accession>
<keyword evidence="6 8" id="KW-0472">Membrane</keyword>
<evidence type="ECO:0000256" key="5">
    <source>
        <dbReference type="ARBA" id="ARBA00023077"/>
    </source>
</evidence>
<protein>
    <submittedName>
        <fullName evidence="13">SusC/RagA family TonB-linked outer membrane protein</fullName>
    </submittedName>
</protein>
<dbReference type="EMBL" id="NSKE01000001">
    <property type="protein sequence ID" value="PAU95874.1"/>
    <property type="molecule type" value="Genomic_DNA"/>
</dbReference>
<evidence type="ECO:0000259" key="12">
    <source>
        <dbReference type="Pfam" id="PF07715"/>
    </source>
</evidence>
<keyword evidence="4 8" id="KW-0812">Transmembrane</keyword>
<dbReference type="InterPro" id="IPR000531">
    <property type="entry name" value="Beta-barrel_TonB"/>
</dbReference>
<dbReference type="Gene3D" id="2.170.130.10">
    <property type="entry name" value="TonB-dependent receptor, plug domain"/>
    <property type="match status" value="1"/>
</dbReference>
<keyword evidence="2 8" id="KW-0813">Transport</keyword>
<evidence type="ECO:0000313" key="14">
    <source>
        <dbReference type="Proteomes" id="UP000218831"/>
    </source>
</evidence>
<dbReference type="InterPro" id="IPR008969">
    <property type="entry name" value="CarboxyPept-like_regulatory"/>
</dbReference>
<dbReference type="Pfam" id="PF07715">
    <property type="entry name" value="Plug"/>
    <property type="match status" value="1"/>
</dbReference>
<dbReference type="SUPFAM" id="SSF49464">
    <property type="entry name" value="Carboxypeptidase regulatory domain-like"/>
    <property type="match status" value="1"/>
</dbReference>
<dbReference type="Proteomes" id="UP000218831">
    <property type="component" value="Unassembled WGS sequence"/>
</dbReference>
<name>A0A2A2GFV7_9BACT</name>
<evidence type="ECO:0000256" key="3">
    <source>
        <dbReference type="ARBA" id="ARBA00022452"/>
    </source>
</evidence>
<evidence type="ECO:0000256" key="7">
    <source>
        <dbReference type="ARBA" id="ARBA00023237"/>
    </source>
</evidence>
<dbReference type="GO" id="GO:0009279">
    <property type="term" value="C:cell outer membrane"/>
    <property type="evidence" value="ECO:0007669"/>
    <property type="project" value="UniProtKB-SubCell"/>
</dbReference>
<dbReference type="NCBIfam" id="TIGR04056">
    <property type="entry name" value="OMP_RagA_SusC"/>
    <property type="match status" value="1"/>
</dbReference>
<dbReference type="NCBIfam" id="TIGR04057">
    <property type="entry name" value="SusC_RagA_signa"/>
    <property type="match status" value="1"/>
</dbReference>
<dbReference type="InterPro" id="IPR023996">
    <property type="entry name" value="TonB-dep_OMP_SusC/RagA"/>
</dbReference>
<dbReference type="Pfam" id="PF00593">
    <property type="entry name" value="TonB_dep_Rec_b-barrel"/>
    <property type="match status" value="1"/>
</dbReference>
<evidence type="ECO:0000256" key="6">
    <source>
        <dbReference type="ARBA" id="ARBA00023136"/>
    </source>
</evidence>
<evidence type="ECO:0000259" key="11">
    <source>
        <dbReference type="Pfam" id="PF00593"/>
    </source>
</evidence>
<dbReference type="InterPro" id="IPR036942">
    <property type="entry name" value="Beta-barrel_TonB_sf"/>
</dbReference>
<evidence type="ECO:0000313" key="13">
    <source>
        <dbReference type="EMBL" id="PAU95874.1"/>
    </source>
</evidence>
<dbReference type="Gene3D" id="2.60.40.1120">
    <property type="entry name" value="Carboxypeptidase-like, regulatory domain"/>
    <property type="match status" value="1"/>
</dbReference>
<evidence type="ECO:0000256" key="4">
    <source>
        <dbReference type="ARBA" id="ARBA00022692"/>
    </source>
</evidence>
<keyword evidence="14" id="KW-1185">Reference proteome</keyword>